<keyword evidence="2" id="KW-0472">Membrane</keyword>
<feature type="transmembrane region" description="Helical" evidence="2">
    <location>
        <begin position="165"/>
        <end position="187"/>
    </location>
</feature>
<dbReference type="PANTHER" id="PTHR31610:SF0">
    <property type="entry name" value="SLC26A_SULP TRANSPORTER DOMAIN-CONTAINING PROTEIN"/>
    <property type="match status" value="1"/>
</dbReference>
<feature type="transmembrane region" description="Helical" evidence="2">
    <location>
        <begin position="339"/>
        <end position="357"/>
    </location>
</feature>
<feature type="transmembrane region" description="Helical" evidence="2">
    <location>
        <begin position="84"/>
        <end position="103"/>
    </location>
</feature>
<dbReference type="AlphaFoldDB" id="A0ABD3R1W4"/>
<evidence type="ECO:0000256" key="2">
    <source>
        <dbReference type="SAM" id="Phobius"/>
    </source>
</evidence>
<feature type="transmembrane region" description="Helical" evidence="2">
    <location>
        <begin position="377"/>
        <end position="405"/>
    </location>
</feature>
<evidence type="ECO:0000256" key="1">
    <source>
        <dbReference type="SAM" id="MobiDB-lite"/>
    </source>
</evidence>
<sequence>MPPTVMPPTSHDDTIAFRPRESFSRRMSMQISSDVAAFKGGITFAAGDFVALCSLFFDNLSTLLGFAGAILALNPTNAHLQDILYSRIIPAAGIMLFFGNVYYTWMAIRMARKYQRAFTSQPYGFNTAGGFPFIFGILYGVYYSHRCADDGAVCTLDEENERIDMAWKVCVSANFLTGVINIVMGFFGELIMNYFPVGAMLVPLAGIGFTWLALNQIAPNFAVPAIGLVPIFFVFTQYYAMGRLHIAKGFYVPEAVPIVLFGVIGGWAYGTQGAIVPPVKAGLWIGGAFYQGFSDIGPYMGVVLPFSIAASFTDMMCLVSAQKAGDPYPIRETMISDGLGTLIGALLGSPFGTVIYIGHPAHKRVGAKTGYSFMNGIIYLILCLTGVVSTILSIIPVIAIGPIILFFGLMICEECTKHMAARHHGAIFYGLFFGVCDYIFTQFQGNSVNNPGPLAMARGSALTAMLWVAIITYTTDRRWKEAGLYCLAAAFFAGSGLIHQAMAYQDFFIGTGGNVNSTSAFQFMIGYLSMGLVCVFYWVLQVKLPKTKEPGEPGYEDDHGYLPPLHDGSVDRLFDTWWDPAEKGLAIATGQIEESQTSKEVKADEEDPGFESFVSEMYGDSKEGKEVKDVE</sequence>
<feature type="compositionally biased region" description="Basic and acidic residues" evidence="1">
    <location>
        <begin position="619"/>
        <end position="631"/>
    </location>
</feature>
<feature type="transmembrane region" description="Helical" evidence="2">
    <location>
        <begin position="251"/>
        <end position="270"/>
    </location>
</feature>
<organism evidence="3 4">
    <name type="scientific">Cyclostephanos tholiformis</name>
    <dbReference type="NCBI Taxonomy" id="382380"/>
    <lineage>
        <taxon>Eukaryota</taxon>
        <taxon>Sar</taxon>
        <taxon>Stramenopiles</taxon>
        <taxon>Ochrophyta</taxon>
        <taxon>Bacillariophyta</taxon>
        <taxon>Coscinodiscophyceae</taxon>
        <taxon>Thalassiosirophycidae</taxon>
        <taxon>Stephanodiscales</taxon>
        <taxon>Stephanodiscaceae</taxon>
        <taxon>Cyclostephanos</taxon>
    </lineage>
</organism>
<feature type="transmembrane region" description="Helical" evidence="2">
    <location>
        <begin position="482"/>
        <end position="501"/>
    </location>
</feature>
<gene>
    <name evidence="3" type="ORF">ACHAXA_001945</name>
</gene>
<feature type="transmembrane region" description="Helical" evidence="2">
    <location>
        <begin position="426"/>
        <end position="443"/>
    </location>
</feature>
<proteinExistence type="predicted"/>
<accession>A0ABD3R1W4</accession>
<keyword evidence="2" id="KW-0812">Transmembrane</keyword>
<keyword evidence="2" id="KW-1133">Transmembrane helix</keyword>
<name>A0ABD3R1W4_9STRA</name>
<feature type="transmembrane region" description="Helical" evidence="2">
    <location>
        <begin position="123"/>
        <end position="145"/>
    </location>
</feature>
<feature type="transmembrane region" description="Helical" evidence="2">
    <location>
        <begin position="521"/>
        <end position="540"/>
    </location>
</feature>
<comment type="caution">
    <text evidence="3">The sequence shown here is derived from an EMBL/GenBank/DDBJ whole genome shotgun (WGS) entry which is preliminary data.</text>
</comment>
<evidence type="ECO:0000313" key="4">
    <source>
        <dbReference type="Proteomes" id="UP001530377"/>
    </source>
</evidence>
<dbReference type="EMBL" id="JALLPB020000763">
    <property type="protein sequence ID" value="KAL3806643.1"/>
    <property type="molecule type" value="Genomic_DNA"/>
</dbReference>
<protein>
    <submittedName>
        <fullName evidence="3">Uncharacterized protein</fullName>
    </submittedName>
</protein>
<feature type="region of interest" description="Disordered" evidence="1">
    <location>
        <begin position="589"/>
        <end position="631"/>
    </location>
</feature>
<feature type="transmembrane region" description="Helical" evidence="2">
    <location>
        <begin position="194"/>
        <end position="214"/>
    </location>
</feature>
<feature type="transmembrane region" description="Helical" evidence="2">
    <location>
        <begin position="299"/>
        <end position="319"/>
    </location>
</feature>
<feature type="transmembrane region" description="Helical" evidence="2">
    <location>
        <begin position="455"/>
        <end position="475"/>
    </location>
</feature>
<keyword evidence="4" id="KW-1185">Reference proteome</keyword>
<dbReference type="PANTHER" id="PTHR31610">
    <property type="entry name" value="SLR0360 PROTEIN"/>
    <property type="match status" value="1"/>
</dbReference>
<feature type="transmembrane region" description="Helical" evidence="2">
    <location>
        <begin position="220"/>
        <end position="239"/>
    </location>
</feature>
<dbReference type="Proteomes" id="UP001530377">
    <property type="component" value="Unassembled WGS sequence"/>
</dbReference>
<reference evidence="3 4" key="1">
    <citation type="submission" date="2024-10" db="EMBL/GenBank/DDBJ databases">
        <title>Updated reference genomes for cyclostephanoid diatoms.</title>
        <authorList>
            <person name="Roberts W.R."/>
            <person name="Alverson A.J."/>
        </authorList>
    </citation>
    <scope>NUCLEOTIDE SEQUENCE [LARGE SCALE GENOMIC DNA]</scope>
    <source>
        <strain evidence="3 4">AJA228-03</strain>
    </source>
</reference>
<evidence type="ECO:0000313" key="3">
    <source>
        <dbReference type="EMBL" id="KAL3806643.1"/>
    </source>
</evidence>